<dbReference type="InterPro" id="IPR016039">
    <property type="entry name" value="Thiolase-like"/>
</dbReference>
<dbReference type="InterPro" id="IPR013747">
    <property type="entry name" value="ACP_syn_III_C"/>
</dbReference>
<evidence type="ECO:0000256" key="1">
    <source>
        <dbReference type="ARBA" id="ARBA00022679"/>
    </source>
</evidence>
<dbReference type="SUPFAM" id="SSF53901">
    <property type="entry name" value="Thiolase-like"/>
    <property type="match status" value="2"/>
</dbReference>
<keyword evidence="2" id="KW-0012">Acyltransferase</keyword>
<evidence type="ECO:0000313" key="5">
    <source>
        <dbReference type="Proteomes" id="UP000295444"/>
    </source>
</evidence>
<dbReference type="EMBL" id="SNXZ01000002">
    <property type="protein sequence ID" value="TDQ00596.1"/>
    <property type="molecule type" value="Genomic_DNA"/>
</dbReference>
<dbReference type="GO" id="GO:0016746">
    <property type="term" value="F:acyltransferase activity"/>
    <property type="evidence" value="ECO:0007669"/>
    <property type="project" value="UniProtKB-KW"/>
</dbReference>
<accession>A0A4R6SGW5</accession>
<keyword evidence="1" id="KW-0808">Transferase</keyword>
<dbReference type="Gene3D" id="3.40.47.10">
    <property type="match status" value="2"/>
</dbReference>
<protein>
    <submittedName>
        <fullName evidence="4">3-oxoacyl-[acyl-carrier-protein] synthase-3</fullName>
    </submittedName>
</protein>
<dbReference type="AlphaFoldDB" id="A0A4R6SGW5"/>
<evidence type="ECO:0000313" key="4">
    <source>
        <dbReference type="EMBL" id="TDQ00596.1"/>
    </source>
</evidence>
<feature type="domain" description="Beta-ketoacyl-[acyl-carrier-protein] synthase III C-terminal" evidence="3">
    <location>
        <begin position="241"/>
        <end position="331"/>
    </location>
</feature>
<dbReference type="Pfam" id="PF08541">
    <property type="entry name" value="ACP_syn_III_C"/>
    <property type="match status" value="1"/>
</dbReference>
<keyword evidence="5" id="KW-1185">Reference proteome</keyword>
<dbReference type="PANTHER" id="PTHR34069">
    <property type="entry name" value="3-OXOACYL-[ACYL-CARRIER-PROTEIN] SYNTHASE 3"/>
    <property type="match status" value="1"/>
</dbReference>
<dbReference type="CDD" id="cd00827">
    <property type="entry name" value="init_cond_enzymes"/>
    <property type="match status" value="1"/>
</dbReference>
<dbReference type="GO" id="GO:0044550">
    <property type="term" value="P:secondary metabolite biosynthetic process"/>
    <property type="evidence" value="ECO:0007669"/>
    <property type="project" value="TreeGrafter"/>
</dbReference>
<comment type="caution">
    <text evidence="4">The sequence shown here is derived from an EMBL/GenBank/DDBJ whole genome shotgun (WGS) entry which is preliminary data.</text>
</comment>
<evidence type="ECO:0000256" key="2">
    <source>
        <dbReference type="ARBA" id="ARBA00023315"/>
    </source>
</evidence>
<evidence type="ECO:0000259" key="3">
    <source>
        <dbReference type="Pfam" id="PF08541"/>
    </source>
</evidence>
<reference evidence="4 5" key="1">
    <citation type="submission" date="2019-03" db="EMBL/GenBank/DDBJ databases">
        <title>Genomic Encyclopedia of Type Strains, Phase IV (KMG-IV): sequencing the most valuable type-strain genomes for metagenomic binning, comparative biology and taxonomic classification.</title>
        <authorList>
            <person name="Goeker M."/>
        </authorList>
    </citation>
    <scope>NUCLEOTIDE SEQUENCE [LARGE SCALE GENOMIC DNA]</scope>
    <source>
        <strain evidence="4 5">DSM 45361</strain>
    </source>
</reference>
<dbReference type="PANTHER" id="PTHR34069:SF2">
    <property type="entry name" value="BETA-KETOACYL-[ACYL-CARRIER-PROTEIN] SYNTHASE III"/>
    <property type="match status" value="1"/>
</dbReference>
<proteinExistence type="predicted"/>
<sequence length="342" mass="36095">MRCTETNIRGFGVEIGNVTSARAGKGGDTATSAGSPCAPSVAVSAQSGASMAVAAARQALESSYGSHDRTSQVGLHLHSSMWERGDFYSVACSMHRQLNLPAGMVAEINAMSNSMGLALELAASVLQSRDDVGDALVTAGEQFAEPRFPRLTADFGVVYGDAGAALVLSRAPGIARVRSVATVADTSLEGLNRRTVRDPVDGVAPLDLRSRKRSWFASHGGPEVVVQRSVRAVRRVVGQALADAGIGLLDARWVLLPFFGEKIMREQYLDPLQIPRSRTLVDLGLRFGHLGAADNVVALHHLWSNKMVGLGDSVVLVSSGVGMTWTAAVLEFTRDPISSSSA</sequence>
<organism evidence="4 5">
    <name type="scientific">Labedaea rhizosphaerae</name>
    <dbReference type="NCBI Taxonomy" id="598644"/>
    <lineage>
        <taxon>Bacteria</taxon>
        <taxon>Bacillati</taxon>
        <taxon>Actinomycetota</taxon>
        <taxon>Actinomycetes</taxon>
        <taxon>Pseudonocardiales</taxon>
        <taxon>Pseudonocardiaceae</taxon>
        <taxon>Labedaea</taxon>
    </lineage>
</organism>
<gene>
    <name evidence="4" type="ORF">EV186_102457</name>
</gene>
<dbReference type="Proteomes" id="UP000295444">
    <property type="component" value="Unassembled WGS sequence"/>
</dbReference>
<name>A0A4R6SGW5_LABRH</name>